<dbReference type="PANTHER" id="PTHR24292:SF54">
    <property type="entry name" value="CYP9F3-RELATED"/>
    <property type="match status" value="1"/>
</dbReference>
<keyword evidence="12 15" id="KW-0472">Membrane</keyword>
<dbReference type="CDD" id="cd11056">
    <property type="entry name" value="CYP6-like"/>
    <property type="match status" value="1"/>
</dbReference>
<evidence type="ECO:0008006" key="18">
    <source>
        <dbReference type="Google" id="ProtNLM"/>
    </source>
</evidence>
<dbReference type="InterPro" id="IPR017972">
    <property type="entry name" value="Cyt_P450_CS"/>
</dbReference>
<dbReference type="GO" id="GO:0020037">
    <property type="term" value="F:heme binding"/>
    <property type="evidence" value="ECO:0007669"/>
    <property type="project" value="InterPro"/>
</dbReference>
<keyword evidence="11" id="KW-0503">Monooxygenase</keyword>
<evidence type="ECO:0000256" key="12">
    <source>
        <dbReference type="ARBA" id="ARBA00023136"/>
    </source>
</evidence>
<dbReference type="Gene3D" id="1.10.630.10">
    <property type="entry name" value="Cytochrome P450"/>
    <property type="match status" value="2"/>
</dbReference>
<dbReference type="OrthoDB" id="2789670at2759"/>
<evidence type="ECO:0000256" key="14">
    <source>
        <dbReference type="SAM" id="MobiDB-lite"/>
    </source>
</evidence>
<keyword evidence="10 13" id="KW-0408">Iron</keyword>
<feature type="transmembrane region" description="Helical" evidence="15">
    <location>
        <begin position="589"/>
        <end position="611"/>
    </location>
</feature>
<dbReference type="PRINTS" id="PR00463">
    <property type="entry name" value="EP450I"/>
</dbReference>
<keyword evidence="8" id="KW-0492">Microsome</keyword>
<evidence type="ECO:0000256" key="11">
    <source>
        <dbReference type="ARBA" id="ARBA00023033"/>
    </source>
</evidence>
<evidence type="ECO:0000256" key="15">
    <source>
        <dbReference type="SAM" id="Phobius"/>
    </source>
</evidence>
<evidence type="ECO:0000313" key="17">
    <source>
        <dbReference type="Proteomes" id="UP000792457"/>
    </source>
</evidence>
<comment type="caution">
    <text evidence="16">The sequence shown here is derived from an EMBL/GenBank/DDBJ whole genome shotgun (WGS) entry which is preliminary data.</text>
</comment>
<dbReference type="PANTHER" id="PTHR24292">
    <property type="entry name" value="CYTOCHROME P450"/>
    <property type="match status" value="1"/>
</dbReference>
<dbReference type="InterPro" id="IPR036396">
    <property type="entry name" value="Cyt_P450_sf"/>
</dbReference>
<dbReference type="GO" id="GO:0016705">
    <property type="term" value="F:oxidoreductase activity, acting on paired donors, with incorporation or reduction of molecular oxygen"/>
    <property type="evidence" value="ECO:0007669"/>
    <property type="project" value="InterPro"/>
</dbReference>
<dbReference type="EMBL" id="KZ308382">
    <property type="protein sequence ID" value="KAG8228713.1"/>
    <property type="molecule type" value="Genomic_DNA"/>
</dbReference>
<dbReference type="Pfam" id="PF00067">
    <property type="entry name" value="p450"/>
    <property type="match status" value="3"/>
</dbReference>
<keyword evidence="17" id="KW-1185">Reference proteome</keyword>
<evidence type="ECO:0000256" key="4">
    <source>
        <dbReference type="ARBA" id="ARBA00010617"/>
    </source>
</evidence>
<keyword evidence="6 13" id="KW-0479">Metal-binding</keyword>
<feature type="binding site" description="axial binding residue" evidence="13">
    <location>
        <position position="1069"/>
    </location>
    <ligand>
        <name>heme</name>
        <dbReference type="ChEBI" id="CHEBI:30413"/>
    </ligand>
    <ligandPart>
        <name>Fe</name>
        <dbReference type="ChEBI" id="CHEBI:18248"/>
    </ligandPart>
</feature>
<dbReference type="PRINTS" id="PR00385">
    <property type="entry name" value="P450"/>
</dbReference>
<comment type="similarity">
    <text evidence="4">Belongs to the cytochrome P450 family.</text>
</comment>
<keyword evidence="15" id="KW-0812">Transmembrane</keyword>
<evidence type="ECO:0000256" key="13">
    <source>
        <dbReference type="PIRSR" id="PIRSR602401-1"/>
    </source>
</evidence>
<dbReference type="GO" id="GO:0005506">
    <property type="term" value="F:iron ion binding"/>
    <property type="evidence" value="ECO:0007669"/>
    <property type="project" value="InterPro"/>
</dbReference>
<protein>
    <recommendedName>
        <fullName evidence="18">Cytochrome P450</fullName>
    </recommendedName>
</protein>
<keyword evidence="5 13" id="KW-0349">Heme</keyword>
<feature type="transmembrane region" description="Helical" evidence="15">
    <location>
        <begin position="64"/>
        <end position="82"/>
    </location>
</feature>
<dbReference type="GO" id="GO:0004497">
    <property type="term" value="F:monooxygenase activity"/>
    <property type="evidence" value="ECO:0007669"/>
    <property type="project" value="UniProtKB-KW"/>
</dbReference>
<comment type="subcellular location">
    <subcellularLocation>
        <location evidence="3">Endoplasmic reticulum membrane</location>
        <topology evidence="3">Peripheral membrane protein</topology>
    </subcellularLocation>
    <subcellularLocation>
        <location evidence="2">Microsome membrane</location>
        <topology evidence="2">Peripheral membrane protein</topology>
    </subcellularLocation>
</comment>
<sequence>MAFGASAIHKCLQVIRQGRRQHLPQRRTQLCERIPSFFYADSPKCETCGTMLEAMEKSFSWGDWRLLTSLSLITVVALYVYLMSFFDYWKKKGVPEVRGRPVPIFGNTFKLLIGQKNFMDTFEELYERAGDQPYAGFYQGTQPALLVKDPELLKHILIKDFHIWMDRAFEMDEEIDPLNSKGLFNLKGQRWKDMRNRLSPTFTSGRMKAMLPLMLVCAEDLQQCLKTEVEKNGGQAIVEIKEYLACFSTDVIATCAFGIHCDALQNPEASEFRKMGKLTFKTTWKRSVLLAVWYPNLPLFSGTYITRRLIARATKAAPRKSINSTFPPQLLLISPKLLKFLGLKFTMDESSVFFRNFVKDIMAQREAAIDKGQETGYGDFIHHLVLLKKRGLQLFKDDDEEDELSEFLDTHKQTNGEAKAEPSWINLDLDDLTAQVMIFFSAGFETTSSLMSFALFELSSSESGMKIQRQVQEEVDRVIKEDGGKITYDGLKKMHLLDRVLSGLRINNFLVRPPPPVDDNAVLSFGVINEDQLVAQHTVSSPQPSFARGGAMRTSAVPLSFRRIDSYKGPMKTSQIMELVKFLKDWRMLATFMMVAPATVYLYLMSYFNYWKKKGFPEISRTPVPFFGHTFGLLTGRKNFRETYHELYAAAGTKPFAGFFQGLQPSLLVKDPEIIKSILVMDFHTFTDKAFDVDEEINPLSSRSLANLKGKKWEDMRARLTPAFASGCLKYLFPMMQECSEELLETLRTEIRKNNGQAVLDIKELMACFTTDVIGTCAFGIRCEALKNPEASEFRKMGKTLFQSSRKTNLLMNLITIYPNLFKSLGVKVVANEPLIFLRKSVEDMVKKLDENVKGDGSTMGHDGFIHHLMTIKKLKSKAVTDGTTEEEADIVNNEDRSEDDTSIGSPVTDLSLDDLTAQVMLFFAAGSETTSSLLRFCLYELCANEYGKEIQSKIRDEVDEVIKEEGGKLTFEGLKKMHLLDAALKEVLRLYSPAVFLNRKCLKDYRIPGTNLTLEKDSIVFIPIQALHLDPKYFPDPTQFDPNRFLPEKRDEVNKYAYLPFGEGSRMCIGQRFAEIQTRLGLAALLSAFEFDLCSNRTTVPLKFNKASSHLEMESGMWLKVEERGCEKKS</sequence>
<dbReference type="InterPro" id="IPR001128">
    <property type="entry name" value="Cyt_P450"/>
</dbReference>
<dbReference type="InterPro" id="IPR002401">
    <property type="entry name" value="Cyt_P450_E_grp-I"/>
</dbReference>
<evidence type="ECO:0000313" key="16">
    <source>
        <dbReference type="EMBL" id="KAG8228713.1"/>
    </source>
</evidence>
<accession>A0A8K0K6B3</accession>
<keyword evidence="7" id="KW-0256">Endoplasmic reticulum</keyword>
<dbReference type="InterPro" id="IPR050476">
    <property type="entry name" value="Insect_CytP450_Detox"/>
</dbReference>
<evidence type="ECO:0000256" key="1">
    <source>
        <dbReference type="ARBA" id="ARBA00001971"/>
    </source>
</evidence>
<dbReference type="GO" id="GO:0005789">
    <property type="term" value="C:endoplasmic reticulum membrane"/>
    <property type="evidence" value="ECO:0007669"/>
    <property type="project" value="UniProtKB-SubCell"/>
</dbReference>
<dbReference type="AlphaFoldDB" id="A0A8K0K6B3"/>
<evidence type="ECO:0000256" key="9">
    <source>
        <dbReference type="ARBA" id="ARBA00023002"/>
    </source>
</evidence>
<dbReference type="FunFam" id="1.10.630.10:FF:000042">
    <property type="entry name" value="Cytochrome P450"/>
    <property type="match status" value="1"/>
</dbReference>
<evidence type="ECO:0000256" key="5">
    <source>
        <dbReference type="ARBA" id="ARBA00022617"/>
    </source>
</evidence>
<reference evidence="16" key="1">
    <citation type="submission" date="2013-04" db="EMBL/GenBank/DDBJ databases">
        <authorList>
            <person name="Qu J."/>
            <person name="Murali S.C."/>
            <person name="Bandaranaike D."/>
            <person name="Bellair M."/>
            <person name="Blankenburg K."/>
            <person name="Chao H."/>
            <person name="Dinh H."/>
            <person name="Doddapaneni H."/>
            <person name="Downs B."/>
            <person name="Dugan-Rocha S."/>
            <person name="Elkadiri S."/>
            <person name="Gnanaolivu R.D."/>
            <person name="Hernandez B."/>
            <person name="Javaid M."/>
            <person name="Jayaseelan J.C."/>
            <person name="Lee S."/>
            <person name="Li M."/>
            <person name="Ming W."/>
            <person name="Munidasa M."/>
            <person name="Muniz J."/>
            <person name="Nguyen L."/>
            <person name="Ongeri F."/>
            <person name="Osuji N."/>
            <person name="Pu L.-L."/>
            <person name="Puazo M."/>
            <person name="Qu C."/>
            <person name="Quiroz J."/>
            <person name="Raj R."/>
            <person name="Weissenberger G."/>
            <person name="Xin Y."/>
            <person name="Zou X."/>
            <person name="Han Y."/>
            <person name="Richards S."/>
            <person name="Worley K."/>
            <person name="Muzny D."/>
            <person name="Gibbs R."/>
        </authorList>
    </citation>
    <scope>NUCLEOTIDE SEQUENCE</scope>
    <source>
        <strain evidence="16">Sampled in the wild</strain>
    </source>
</reference>
<dbReference type="Proteomes" id="UP000792457">
    <property type="component" value="Unassembled WGS sequence"/>
</dbReference>
<name>A0A8K0K6B3_LADFU</name>
<comment type="cofactor">
    <cofactor evidence="1 13">
        <name>heme</name>
        <dbReference type="ChEBI" id="CHEBI:30413"/>
    </cofactor>
</comment>
<feature type="region of interest" description="Disordered" evidence="14">
    <location>
        <begin position="884"/>
        <end position="906"/>
    </location>
</feature>
<gene>
    <name evidence="16" type="ORF">J437_LFUL009395</name>
</gene>
<dbReference type="PROSITE" id="PS00086">
    <property type="entry name" value="CYTOCHROME_P450"/>
    <property type="match status" value="1"/>
</dbReference>
<keyword evidence="9" id="KW-0560">Oxidoreductase</keyword>
<evidence type="ECO:0000256" key="7">
    <source>
        <dbReference type="ARBA" id="ARBA00022824"/>
    </source>
</evidence>
<dbReference type="SUPFAM" id="SSF48264">
    <property type="entry name" value="Cytochrome P450"/>
    <property type="match status" value="2"/>
</dbReference>
<organism evidence="16 17">
    <name type="scientific">Ladona fulva</name>
    <name type="common">Scarce chaser dragonfly</name>
    <name type="synonym">Libellula fulva</name>
    <dbReference type="NCBI Taxonomy" id="123851"/>
    <lineage>
        <taxon>Eukaryota</taxon>
        <taxon>Metazoa</taxon>
        <taxon>Ecdysozoa</taxon>
        <taxon>Arthropoda</taxon>
        <taxon>Hexapoda</taxon>
        <taxon>Insecta</taxon>
        <taxon>Pterygota</taxon>
        <taxon>Palaeoptera</taxon>
        <taxon>Odonata</taxon>
        <taxon>Epiprocta</taxon>
        <taxon>Anisoptera</taxon>
        <taxon>Libelluloidea</taxon>
        <taxon>Libellulidae</taxon>
        <taxon>Ladona</taxon>
    </lineage>
</organism>
<evidence type="ECO:0000256" key="10">
    <source>
        <dbReference type="ARBA" id="ARBA00023004"/>
    </source>
</evidence>
<proteinExistence type="inferred from homology"/>
<evidence type="ECO:0000256" key="3">
    <source>
        <dbReference type="ARBA" id="ARBA00004406"/>
    </source>
</evidence>
<evidence type="ECO:0000256" key="8">
    <source>
        <dbReference type="ARBA" id="ARBA00022848"/>
    </source>
</evidence>
<keyword evidence="15" id="KW-1133">Transmembrane helix</keyword>
<evidence type="ECO:0000256" key="2">
    <source>
        <dbReference type="ARBA" id="ARBA00004174"/>
    </source>
</evidence>
<reference evidence="16" key="2">
    <citation type="submission" date="2017-10" db="EMBL/GenBank/DDBJ databases">
        <title>Ladona fulva Genome sequencing and assembly.</title>
        <authorList>
            <person name="Murali S."/>
            <person name="Richards S."/>
            <person name="Bandaranaike D."/>
            <person name="Bellair M."/>
            <person name="Blankenburg K."/>
            <person name="Chao H."/>
            <person name="Dinh H."/>
            <person name="Doddapaneni H."/>
            <person name="Dugan-Rocha S."/>
            <person name="Elkadiri S."/>
            <person name="Gnanaolivu R."/>
            <person name="Hernandez B."/>
            <person name="Skinner E."/>
            <person name="Javaid M."/>
            <person name="Lee S."/>
            <person name="Li M."/>
            <person name="Ming W."/>
            <person name="Munidasa M."/>
            <person name="Muniz J."/>
            <person name="Nguyen L."/>
            <person name="Hughes D."/>
            <person name="Osuji N."/>
            <person name="Pu L.-L."/>
            <person name="Puazo M."/>
            <person name="Qu C."/>
            <person name="Quiroz J."/>
            <person name="Raj R."/>
            <person name="Weissenberger G."/>
            <person name="Xin Y."/>
            <person name="Zou X."/>
            <person name="Han Y."/>
            <person name="Worley K."/>
            <person name="Muzny D."/>
            <person name="Gibbs R."/>
        </authorList>
    </citation>
    <scope>NUCLEOTIDE SEQUENCE</scope>
    <source>
        <strain evidence="16">Sampled in the wild</strain>
    </source>
</reference>
<evidence type="ECO:0000256" key="6">
    <source>
        <dbReference type="ARBA" id="ARBA00022723"/>
    </source>
</evidence>